<feature type="region of interest" description="Disordered" evidence="1">
    <location>
        <begin position="139"/>
        <end position="249"/>
    </location>
</feature>
<feature type="compositionally biased region" description="Low complexity" evidence="1">
    <location>
        <begin position="193"/>
        <end position="217"/>
    </location>
</feature>
<reference evidence="3" key="1">
    <citation type="submission" date="2022-06" db="EMBL/GenBank/DDBJ databases">
        <title>Natrinema sp. a new haloarchaeum isolate from saline soil.</title>
        <authorList>
            <person name="Strakova D."/>
            <person name="Galisteo C."/>
            <person name="Sanchez-Porro C."/>
            <person name="Ventosa A."/>
        </authorList>
    </citation>
    <scope>NUCLEOTIDE SEQUENCE</scope>
    <source>
        <strain evidence="3">S1CR25-10</strain>
    </source>
</reference>
<sequence length="363" mass="37340">MRFATPVQYRWEGWGESTAAIVAMGLALAVAGIVRTLETPVSQPALAFELFVSLLVPTGLATGGVWLAGRDVPSDARARVATRVSIGIVAACALALWLVGYVTLEGGAVRDPIALVTILTAVGGATGFATAVRPSLEGASANATGARENPPDGETESSSATAPKATPPADRPTETPAGVTELTGPAVSDAPTSARAAATDGETATASASTTAPASHPRPSPNAEAGPRSGDSARSPSTTTTVPTATREPGVVTVASVPATADEVLDVLRNERARIALAVLYHEWDDETRSVDHLASAVSYHVDDSADAVEAGLRHATLPRLRAIRAVDWDPHANRVSASDYAVFEEGVREASILLESFEPGTR</sequence>
<protein>
    <submittedName>
        <fullName evidence="3">Uncharacterized protein</fullName>
    </submittedName>
</protein>
<feature type="transmembrane region" description="Helical" evidence="2">
    <location>
        <begin position="12"/>
        <end position="34"/>
    </location>
</feature>
<dbReference type="RefSeq" id="WP_277522660.1">
    <property type="nucleotide sequence ID" value="NZ_JAMQOT010000005.1"/>
</dbReference>
<dbReference type="Proteomes" id="UP001154061">
    <property type="component" value="Unassembled WGS sequence"/>
</dbReference>
<keyword evidence="2" id="KW-0812">Transmembrane</keyword>
<evidence type="ECO:0000313" key="4">
    <source>
        <dbReference type="Proteomes" id="UP001154061"/>
    </source>
</evidence>
<accession>A0A9Q4Q190</accession>
<gene>
    <name evidence="3" type="ORF">NDI89_15290</name>
</gene>
<keyword evidence="2" id="KW-0472">Membrane</keyword>
<dbReference type="AlphaFoldDB" id="A0A9Q4Q190"/>
<feature type="compositionally biased region" description="Low complexity" evidence="1">
    <location>
        <begin position="233"/>
        <end position="247"/>
    </location>
</feature>
<proteinExistence type="predicted"/>
<evidence type="ECO:0000256" key="2">
    <source>
        <dbReference type="SAM" id="Phobius"/>
    </source>
</evidence>
<evidence type="ECO:0000313" key="3">
    <source>
        <dbReference type="EMBL" id="MDF9746954.1"/>
    </source>
</evidence>
<name>A0A9Q4Q190_9EURY</name>
<comment type="caution">
    <text evidence="3">The sequence shown here is derived from an EMBL/GenBank/DDBJ whole genome shotgun (WGS) entry which is preliminary data.</text>
</comment>
<keyword evidence="4" id="KW-1185">Reference proteome</keyword>
<dbReference type="EMBL" id="JAMQOT010000005">
    <property type="protein sequence ID" value="MDF9746954.1"/>
    <property type="molecule type" value="Genomic_DNA"/>
</dbReference>
<feature type="transmembrane region" description="Helical" evidence="2">
    <location>
        <begin position="46"/>
        <end position="68"/>
    </location>
</feature>
<keyword evidence="2" id="KW-1133">Transmembrane helix</keyword>
<evidence type="ECO:0000256" key="1">
    <source>
        <dbReference type="SAM" id="MobiDB-lite"/>
    </source>
</evidence>
<organism evidence="3 4">
    <name type="scientific">Natrinema salsiterrestre</name>
    <dbReference type="NCBI Taxonomy" id="2950540"/>
    <lineage>
        <taxon>Archaea</taxon>
        <taxon>Methanobacteriati</taxon>
        <taxon>Methanobacteriota</taxon>
        <taxon>Stenosarchaea group</taxon>
        <taxon>Halobacteria</taxon>
        <taxon>Halobacteriales</taxon>
        <taxon>Natrialbaceae</taxon>
        <taxon>Natrinema</taxon>
    </lineage>
</organism>
<feature type="transmembrane region" description="Helical" evidence="2">
    <location>
        <begin position="80"/>
        <end position="101"/>
    </location>
</feature>